<dbReference type="RefSeq" id="WP_182806532.1">
    <property type="nucleotide sequence ID" value="NZ_CP060007.1"/>
</dbReference>
<dbReference type="PROSITE" id="PS01058">
    <property type="entry name" value="SAICAR_SYNTHETASE_2"/>
    <property type="match status" value="1"/>
</dbReference>
<evidence type="ECO:0000256" key="1">
    <source>
        <dbReference type="ARBA" id="ARBA00004672"/>
    </source>
</evidence>
<evidence type="ECO:0000313" key="10">
    <source>
        <dbReference type="EMBL" id="QNA46640.1"/>
    </source>
</evidence>
<keyword evidence="5 8" id="KW-0658">Purine biosynthesis</keyword>
<evidence type="ECO:0000256" key="3">
    <source>
        <dbReference type="ARBA" id="ARBA00022598"/>
    </source>
</evidence>
<dbReference type="EC" id="6.3.2.6" evidence="8"/>
<keyword evidence="11" id="KW-1185">Reference proteome</keyword>
<dbReference type="EMBL" id="CP060007">
    <property type="protein sequence ID" value="QNA46640.1"/>
    <property type="molecule type" value="Genomic_DNA"/>
</dbReference>
<evidence type="ECO:0000256" key="5">
    <source>
        <dbReference type="ARBA" id="ARBA00022755"/>
    </source>
</evidence>
<keyword evidence="3 8" id="KW-0436">Ligase</keyword>
<dbReference type="CDD" id="cd01414">
    <property type="entry name" value="SAICAR_synt_Sc"/>
    <property type="match status" value="1"/>
</dbReference>
<dbReference type="KEGG" id="lacs:H4075_10855"/>
<dbReference type="Proteomes" id="UP000515344">
    <property type="component" value="Chromosome"/>
</dbReference>
<reference evidence="11" key="1">
    <citation type="submission" date="2020-08" db="EMBL/GenBank/DDBJ databases">
        <title>Lacibacter sp. S13-6-6 genome sequencing.</title>
        <authorList>
            <person name="Jin L."/>
        </authorList>
    </citation>
    <scope>NUCLEOTIDE SEQUENCE [LARGE SCALE GENOMIC DNA]</scope>
    <source>
        <strain evidence="11">S13-6-6</strain>
    </source>
</reference>
<keyword evidence="4 8" id="KW-0547">Nucleotide-binding</keyword>
<comment type="catalytic activity">
    <reaction evidence="7 8">
        <text>5-amino-1-(5-phospho-D-ribosyl)imidazole-4-carboxylate + L-aspartate + ATP = (2S)-2-[5-amino-1-(5-phospho-beta-D-ribosyl)imidazole-4-carboxamido]succinate + ADP + phosphate + 2 H(+)</text>
        <dbReference type="Rhea" id="RHEA:22628"/>
        <dbReference type="ChEBI" id="CHEBI:15378"/>
        <dbReference type="ChEBI" id="CHEBI:29991"/>
        <dbReference type="ChEBI" id="CHEBI:30616"/>
        <dbReference type="ChEBI" id="CHEBI:43474"/>
        <dbReference type="ChEBI" id="CHEBI:58443"/>
        <dbReference type="ChEBI" id="CHEBI:77657"/>
        <dbReference type="ChEBI" id="CHEBI:456216"/>
        <dbReference type="EC" id="6.3.2.6"/>
    </reaction>
</comment>
<name>A0A7G5XMD7_9BACT</name>
<proteinExistence type="inferred from homology"/>
<dbReference type="Gene3D" id="3.30.200.20">
    <property type="entry name" value="Phosphorylase Kinase, domain 1"/>
    <property type="match status" value="1"/>
</dbReference>
<dbReference type="FunFam" id="3.30.200.20:FF:000199">
    <property type="entry name" value="Phosphoribosylaminoimidazole-succinocarboxamide synthase"/>
    <property type="match status" value="1"/>
</dbReference>
<dbReference type="AlphaFoldDB" id="A0A7G5XMD7"/>
<keyword evidence="6 8" id="KW-0067">ATP-binding</keyword>
<dbReference type="Gene3D" id="3.30.470.20">
    <property type="entry name" value="ATP-grasp fold, B domain"/>
    <property type="match status" value="1"/>
</dbReference>
<dbReference type="PANTHER" id="PTHR43700">
    <property type="entry name" value="PHOSPHORIBOSYLAMINOIMIDAZOLE-SUCCINOCARBOXAMIDE SYNTHASE"/>
    <property type="match status" value="1"/>
</dbReference>
<evidence type="ECO:0000313" key="11">
    <source>
        <dbReference type="Proteomes" id="UP000515344"/>
    </source>
</evidence>
<accession>A0A7G5XMD7</accession>
<dbReference type="UniPathway" id="UPA00074">
    <property type="reaction ID" value="UER00131"/>
</dbReference>
<organism evidence="10 11">
    <name type="scientific">Lacibacter sediminis</name>
    <dbReference type="NCBI Taxonomy" id="2760713"/>
    <lineage>
        <taxon>Bacteria</taxon>
        <taxon>Pseudomonadati</taxon>
        <taxon>Bacteroidota</taxon>
        <taxon>Chitinophagia</taxon>
        <taxon>Chitinophagales</taxon>
        <taxon>Chitinophagaceae</taxon>
        <taxon>Lacibacter</taxon>
    </lineage>
</organism>
<dbReference type="NCBIfam" id="NF009251">
    <property type="entry name" value="PRK12607.1"/>
    <property type="match status" value="1"/>
</dbReference>
<dbReference type="GO" id="GO:0004639">
    <property type="term" value="F:phosphoribosylaminoimidazolesuccinocarboxamide synthase activity"/>
    <property type="evidence" value="ECO:0007669"/>
    <property type="project" value="UniProtKB-UniRule"/>
</dbReference>
<dbReference type="HAMAP" id="MF_00137">
    <property type="entry name" value="SAICAR_synth"/>
    <property type="match status" value="1"/>
</dbReference>
<gene>
    <name evidence="8" type="primary">purC</name>
    <name evidence="10" type="ORF">H4075_10855</name>
</gene>
<dbReference type="InterPro" id="IPR028923">
    <property type="entry name" value="SAICAR_synt/ADE2_N"/>
</dbReference>
<dbReference type="GO" id="GO:0005737">
    <property type="term" value="C:cytoplasm"/>
    <property type="evidence" value="ECO:0007669"/>
    <property type="project" value="TreeGrafter"/>
</dbReference>
<dbReference type="InterPro" id="IPR018236">
    <property type="entry name" value="SAICAR_synthetase_CS"/>
</dbReference>
<protein>
    <recommendedName>
        <fullName evidence="8">Phosphoribosylaminoimidazole-succinocarboxamide synthase</fullName>
        <ecNumber evidence="8">6.3.2.6</ecNumber>
    </recommendedName>
    <alternativeName>
        <fullName evidence="8">SAICAR synthetase</fullName>
    </alternativeName>
</protein>
<comment type="similarity">
    <text evidence="2 8">Belongs to the SAICAR synthetase family.</text>
</comment>
<dbReference type="SUPFAM" id="SSF56104">
    <property type="entry name" value="SAICAR synthase-like"/>
    <property type="match status" value="1"/>
</dbReference>
<feature type="domain" description="SAICAR synthetase/ADE2 N-terminal" evidence="9">
    <location>
        <begin position="12"/>
        <end position="250"/>
    </location>
</feature>
<comment type="pathway">
    <text evidence="1 8">Purine metabolism; IMP biosynthesis via de novo pathway; 5-amino-1-(5-phospho-D-ribosyl)imidazole-4-carboxamide from 5-amino-1-(5-phospho-D-ribosyl)imidazole-4-carboxylate: step 1/2.</text>
</comment>
<dbReference type="GO" id="GO:0006189">
    <property type="term" value="P:'de novo' IMP biosynthetic process"/>
    <property type="evidence" value="ECO:0007669"/>
    <property type="project" value="UniProtKB-UniRule"/>
</dbReference>
<dbReference type="GO" id="GO:0005524">
    <property type="term" value="F:ATP binding"/>
    <property type="evidence" value="ECO:0007669"/>
    <property type="project" value="UniProtKB-KW"/>
</dbReference>
<evidence type="ECO:0000256" key="6">
    <source>
        <dbReference type="ARBA" id="ARBA00022840"/>
    </source>
</evidence>
<evidence type="ECO:0000256" key="8">
    <source>
        <dbReference type="HAMAP-Rule" id="MF_00137"/>
    </source>
</evidence>
<dbReference type="Pfam" id="PF01259">
    <property type="entry name" value="SAICAR_synt"/>
    <property type="match status" value="1"/>
</dbReference>
<sequence>MNSFQFPNQTNYYKGKVRDVYSIGTNWLVMIASNRISAFDVILPRPIPYKGQVLNQIAAYMLHATEDICPNWLVNVPAPNVSIGKRCVPFKIEMVVRGNLVGHAWRTYASGKRELCGAAMPDGLKENDYFPTPIITPSTKADAGHDEDISPAEIAAQGICSEAEWNQLSSYALQLFARGKEIAAKQGLILVDTKYEFGKIGETIYLMDEIHTPDSSRYFYADGFEERQQTGERQKQLSKEFVREWLIENNFMGKEGQTVPEMSDEWINTISKRYVELYEKVIGQAFVPEELSDEETQSRIIKALGELV</sequence>
<evidence type="ECO:0000256" key="2">
    <source>
        <dbReference type="ARBA" id="ARBA00010190"/>
    </source>
</evidence>
<evidence type="ECO:0000256" key="7">
    <source>
        <dbReference type="ARBA" id="ARBA00048475"/>
    </source>
</evidence>
<dbReference type="PANTHER" id="PTHR43700:SF1">
    <property type="entry name" value="PHOSPHORIBOSYLAMINOIMIDAZOLE-SUCCINOCARBOXAMIDE SYNTHASE"/>
    <property type="match status" value="1"/>
</dbReference>
<evidence type="ECO:0000256" key="4">
    <source>
        <dbReference type="ARBA" id="ARBA00022741"/>
    </source>
</evidence>
<evidence type="ECO:0000259" key="9">
    <source>
        <dbReference type="Pfam" id="PF01259"/>
    </source>
</evidence>